<keyword evidence="4" id="KW-1185">Reference proteome</keyword>
<feature type="region of interest" description="Disordered" evidence="1">
    <location>
        <begin position="148"/>
        <end position="172"/>
    </location>
</feature>
<evidence type="ECO:0000256" key="1">
    <source>
        <dbReference type="SAM" id="MobiDB-lite"/>
    </source>
</evidence>
<organism evidence="3 4">
    <name type="scientific">Toxocara canis</name>
    <name type="common">Canine roundworm</name>
    <dbReference type="NCBI Taxonomy" id="6265"/>
    <lineage>
        <taxon>Eukaryota</taxon>
        <taxon>Metazoa</taxon>
        <taxon>Ecdysozoa</taxon>
        <taxon>Nematoda</taxon>
        <taxon>Chromadorea</taxon>
        <taxon>Rhabditida</taxon>
        <taxon>Spirurina</taxon>
        <taxon>Ascaridomorpha</taxon>
        <taxon>Ascaridoidea</taxon>
        <taxon>Toxocaridae</taxon>
        <taxon>Toxocara</taxon>
    </lineage>
</organism>
<reference evidence="3 4" key="1">
    <citation type="submission" date="2014-11" db="EMBL/GenBank/DDBJ databases">
        <title>Genetic blueprint of the zoonotic pathogen Toxocara canis.</title>
        <authorList>
            <person name="Zhu X.-Q."/>
            <person name="Korhonen P.K."/>
            <person name="Cai H."/>
            <person name="Young N.D."/>
            <person name="Nejsum P."/>
            <person name="von Samson-Himmelstjerna G."/>
            <person name="Boag P.R."/>
            <person name="Tan P."/>
            <person name="Li Q."/>
            <person name="Min J."/>
            <person name="Yang Y."/>
            <person name="Wang X."/>
            <person name="Fang X."/>
            <person name="Hall R.S."/>
            <person name="Hofmann A."/>
            <person name="Sternberg P.W."/>
            <person name="Jex A.R."/>
            <person name="Gasser R.B."/>
        </authorList>
    </citation>
    <scope>NUCLEOTIDE SEQUENCE [LARGE SCALE GENOMIC DNA]</scope>
    <source>
        <strain evidence="3">PN_DK_2014</strain>
    </source>
</reference>
<protein>
    <submittedName>
        <fullName evidence="3">Uncharacterized protein</fullName>
    </submittedName>
</protein>
<comment type="caution">
    <text evidence="3">The sequence shown here is derived from an EMBL/GenBank/DDBJ whole genome shotgun (WGS) entry which is preliminary data.</text>
</comment>
<dbReference type="Proteomes" id="UP000031036">
    <property type="component" value="Unassembled WGS sequence"/>
</dbReference>
<keyword evidence="2" id="KW-0472">Membrane</keyword>
<evidence type="ECO:0000313" key="4">
    <source>
        <dbReference type="Proteomes" id="UP000031036"/>
    </source>
</evidence>
<keyword evidence="2" id="KW-1133">Transmembrane helix</keyword>
<feature type="transmembrane region" description="Helical" evidence="2">
    <location>
        <begin position="6"/>
        <end position="29"/>
    </location>
</feature>
<keyword evidence="2" id="KW-0812">Transmembrane</keyword>
<feature type="transmembrane region" description="Helical" evidence="2">
    <location>
        <begin position="113"/>
        <end position="138"/>
    </location>
</feature>
<evidence type="ECO:0000313" key="3">
    <source>
        <dbReference type="EMBL" id="KHN84506.1"/>
    </source>
</evidence>
<accession>A0A0B2VLY5</accession>
<evidence type="ECO:0000256" key="2">
    <source>
        <dbReference type="SAM" id="Phobius"/>
    </source>
</evidence>
<dbReference type="EMBL" id="JPKZ01000965">
    <property type="protein sequence ID" value="KHN84506.1"/>
    <property type="molecule type" value="Genomic_DNA"/>
</dbReference>
<name>A0A0B2VLY5_TOXCA</name>
<proteinExistence type="predicted"/>
<gene>
    <name evidence="3" type="ORF">Tcan_05514</name>
</gene>
<dbReference type="AlphaFoldDB" id="A0A0B2VLY5"/>
<sequence length="247" mass="28416">MNGIVAYLLWTTVVLSGRMLLFVNAFLLLRTSSDVIAKNQHRLHVDFIPFAKYKKKSPFRFVEDTSWDDMKELNESMSMYVSEAKQIADVQAGAIDEEMSEKRFHESNRRLEITLIFLVVLAFIALIVVNLLILRIYLSDKQELSAVKQSGTSQLTERPKKDERRDNVDDVENKPIIEGECAECLARLSERGDDAFRIPDNDNQPKEEFIAYTHMRGQSQQLHLHIPLTVFDDIFDTSQPDGLHRAS</sequence>
<feature type="compositionally biased region" description="Basic and acidic residues" evidence="1">
    <location>
        <begin position="157"/>
        <end position="172"/>
    </location>
</feature>